<dbReference type="PANTHER" id="PTHR46033">
    <property type="entry name" value="PROTEIN MAIN-LIKE 2"/>
    <property type="match status" value="1"/>
</dbReference>
<evidence type="ECO:0000313" key="2">
    <source>
        <dbReference type="EMBL" id="RYR50262.1"/>
    </source>
</evidence>
<dbReference type="GO" id="GO:0010073">
    <property type="term" value="P:meristem maintenance"/>
    <property type="evidence" value="ECO:0007669"/>
    <property type="project" value="InterPro"/>
</dbReference>
<dbReference type="Proteomes" id="UP000289738">
    <property type="component" value="Chromosome A07"/>
</dbReference>
<dbReference type="EMBL" id="SDMP01000007">
    <property type="protein sequence ID" value="RYR50262.1"/>
    <property type="molecule type" value="Genomic_DNA"/>
</dbReference>
<gene>
    <name evidence="2" type="ORF">Ahy_A07g036869</name>
</gene>
<dbReference type="AlphaFoldDB" id="A0A445CH54"/>
<proteinExistence type="predicted"/>
<dbReference type="PANTHER" id="PTHR46033:SF1">
    <property type="entry name" value="PROTEIN MAIN-LIKE 2"/>
    <property type="match status" value="1"/>
</dbReference>
<dbReference type="Pfam" id="PF10536">
    <property type="entry name" value="PMD"/>
    <property type="match status" value="1"/>
</dbReference>
<accession>A0A445CH54</accession>
<feature type="domain" description="Aminotransferase-like plant mobile" evidence="1">
    <location>
        <begin position="1"/>
        <end position="204"/>
    </location>
</feature>
<keyword evidence="3" id="KW-1185">Reference proteome</keyword>
<organism evidence="2 3">
    <name type="scientific">Arachis hypogaea</name>
    <name type="common">Peanut</name>
    <dbReference type="NCBI Taxonomy" id="3818"/>
    <lineage>
        <taxon>Eukaryota</taxon>
        <taxon>Viridiplantae</taxon>
        <taxon>Streptophyta</taxon>
        <taxon>Embryophyta</taxon>
        <taxon>Tracheophyta</taxon>
        <taxon>Spermatophyta</taxon>
        <taxon>Magnoliopsida</taxon>
        <taxon>eudicotyledons</taxon>
        <taxon>Gunneridae</taxon>
        <taxon>Pentapetalae</taxon>
        <taxon>rosids</taxon>
        <taxon>fabids</taxon>
        <taxon>Fabales</taxon>
        <taxon>Fabaceae</taxon>
        <taxon>Papilionoideae</taxon>
        <taxon>50 kb inversion clade</taxon>
        <taxon>dalbergioids sensu lato</taxon>
        <taxon>Dalbergieae</taxon>
        <taxon>Pterocarpus clade</taxon>
        <taxon>Arachis</taxon>
    </lineage>
</organism>
<reference evidence="2 3" key="1">
    <citation type="submission" date="2019-01" db="EMBL/GenBank/DDBJ databases">
        <title>Sequencing of cultivated peanut Arachis hypogaea provides insights into genome evolution and oil improvement.</title>
        <authorList>
            <person name="Chen X."/>
        </authorList>
    </citation>
    <scope>NUCLEOTIDE SEQUENCE [LARGE SCALE GENOMIC DNA]</scope>
    <source>
        <strain evidence="3">cv. Fuhuasheng</strain>
        <tissue evidence="2">Leaves</tissue>
    </source>
</reference>
<comment type="caution">
    <text evidence="2">The sequence shown here is derived from an EMBL/GenBank/DDBJ whole genome shotgun (WGS) entry which is preliminary data.</text>
</comment>
<evidence type="ECO:0000313" key="3">
    <source>
        <dbReference type="Proteomes" id="UP000289738"/>
    </source>
</evidence>
<dbReference type="STRING" id="3818.A0A445CH54"/>
<protein>
    <recommendedName>
        <fullName evidence="1">Aminotransferase-like plant mobile domain-containing protein</fullName>
    </recommendedName>
</protein>
<sequence>MGEVIVIIEDVTHILGLPINGEPVTGRTDNSHQFLVENCLTCFDQLPDTDDHVLGKESIERYVRAHIFFVLRTVLFPNKSTNSLNSKFLPLLRYFSLHFTIQLGAASLAHLYRSLCHASPYNCNEMDNPLVFLFVWAWERMLFLTPISRNELTDVGVLLARRWSHWHRLTRYTQKSTAHFRQQLDEMEVNEVVYYEWYTQQHKNHLRLSDRVAGAEADMNEP</sequence>
<dbReference type="InterPro" id="IPR019557">
    <property type="entry name" value="AminoTfrase-like_pln_mobile"/>
</dbReference>
<name>A0A445CH54_ARAHY</name>
<evidence type="ECO:0000259" key="1">
    <source>
        <dbReference type="Pfam" id="PF10536"/>
    </source>
</evidence>
<dbReference type="InterPro" id="IPR044824">
    <property type="entry name" value="MAIN-like"/>
</dbReference>